<keyword evidence="1" id="KW-1133">Transmembrane helix</keyword>
<dbReference type="Proteomes" id="UP001595683">
    <property type="component" value="Unassembled WGS sequence"/>
</dbReference>
<dbReference type="EMBL" id="JBHRYE010000002">
    <property type="protein sequence ID" value="MFC3669962.1"/>
    <property type="molecule type" value="Genomic_DNA"/>
</dbReference>
<name>A0ABV7UYJ1_9SPHN</name>
<feature type="transmembrane region" description="Helical" evidence="1">
    <location>
        <begin position="36"/>
        <end position="58"/>
    </location>
</feature>
<sequence>MSIASLPRPLVVLGLAGILPQAFCLFMALSGGEARWTALAAACCYAALILSFLGGLWWMAGLLGGVKAPWFHLLAVLPSLVGWAMLLPWCVGAPWPGPELVTLGLLILASPLADKALARVMALPPGWLALRAMMATGLGTLTVVIGVLAGY</sequence>
<evidence type="ECO:0000313" key="2">
    <source>
        <dbReference type="EMBL" id="MFC3669962.1"/>
    </source>
</evidence>
<feature type="transmembrane region" description="Helical" evidence="1">
    <location>
        <begin position="70"/>
        <end position="91"/>
    </location>
</feature>
<accession>A0ABV7UYJ1</accession>
<keyword evidence="1" id="KW-0472">Membrane</keyword>
<dbReference type="InterPro" id="IPR021836">
    <property type="entry name" value="DUF3429"/>
</dbReference>
<evidence type="ECO:0000313" key="3">
    <source>
        <dbReference type="Proteomes" id="UP001595683"/>
    </source>
</evidence>
<gene>
    <name evidence="2" type="ORF">ACFOOT_00855</name>
</gene>
<evidence type="ECO:0000256" key="1">
    <source>
        <dbReference type="SAM" id="Phobius"/>
    </source>
</evidence>
<feature type="transmembrane region" description="Helical" evidence="1">
    <location>
        <begin position="128"/>
        <end position="149"/>
    </location>
</feature>
<feature type="transmembrane region" description="Helical" evidence="1">
    <location>
        <begin position="103"/>
        <end position="122"/>
    </location>
</feature>
<comment type="caution">
    <text evidence="2">The sequence shown here is derived from an EMBL/GenBank/DDBJ whole genome shotgun (WGS) entry which is preliminary data.</text>
</comment>
<dbReference type="RefSeq" id="WP_191324463.1">
    <property type="nucleotide sequence ID" value="NZ_BMZP01000009.1"/>
</dbReference>
<feature type="transmembrane region" description="Helical" evidence="1">
    <location>
        <begin position="6"/>
        <end position="29"/>
    </location>
</feature>
<keyword evidence="1" id="KW-0812">Transmembrane</keyword>
<reference evidence="3" key="1">
    <citation type="journal article" date="2019" name="Int. J. Syst. Evol. Microbiol.">
        <title>The Global Catalogue of Microorganisms (GCM) 10K type strain sequencing project: providing services to taxonomists for standard genome sequencing and annotation.</title>
        <authorList>
            <consortium name="The Broad Institute Genomics Platform"/>
            <consortium name="The Broad Institute Genome Sequencing Center for Infectious Disease"/>
            <person name="Wu L."/>
            <person name="Ma J."/>
        </authorList>
    </citation>
    <scope>NUCLEOTIDE SEQUENCE [LARGE SCALE GENOMIC DNA]</scope>
    <source>
        <strain evidence="3">KCTC 42224</strain>
    </source>
</reference>
<proteinExistence type="predicted"/>
<organism evidence="2 3">
    <name type="scientific">Novosphingobium pokkalii</name>
    <dbReference type="NCBI Taxonomy" id="1770194"/>
    <lineage>
        <taxon>Bacteria</taxon>
        <taxon>Pseudomonadati</taxon>
        <taxon>Pseudomonadota</taxon>
        <taxon>Alphaproteobacteria</taxon>
        <taxon>Sphingomonadales</taxon>
        <taxon>Sphingomonadaceae</taxon>
        <taxon>Novosphingobium</taxon>
    </lineage>
</organism>
<protein>
    <submittedName>
        <fullName evidence="2">DUF3429 family protein</fullName>
    </submittedName>
</protein>
<keyword evidence="3" id="KW-1185">Reference proteome</keyword>
<dbReference type="Pfam" id="PF11911">
    <property type="entry name" value="DUF3429"/>
    <property type="match status" value="1"/>
</dbReference>